<dbReference type="Gene3D" id="2.10.90.10">
    <property type="entry name" value="Cystine-knot cytokines"/>
    <property type="match status" value="1"/>
</dbReference>
<protein>
    <submittedName>
        <fullName evidence="8">Noggin</fullName>
    </submittedName>
</protein>
<accession>A0A2H8U089</accession>
<evidence type="ECO:0000256" key="7">
    <source>
        <dbReference type="PIRSR" id="PIRSR008129-2"/>
    </source>
</evidence>
<evidence type="ECO:0000313" key="8">
    <source>
        <dbReference type="EMBL" id="MBW18808.1"/>
    </source>
</evidence>
<dbReference type="InterPro" id="IPR029034">
    <property type="entry name" value="Cystine-knot_cytokine"/>
</dbReference>
<evidence type="ECO:0000256" key="6">
    <source>
        <dbReference type="PIRSR" id="PIRSR008129-1"/>
    </source>
</evidence>
<gene>
    <name evidence="8" type="primary">NOG_0</name>
</gene>
<dbReference type="GlyCosmos" id="A0A2H8U089">
    <property type="glycosylation" value="1 site, No reported glycans"/>
</dbReference>
<dbReference type="InterPro" id="IPR008717">
    <property type="entry name" value="Noggin"/>
</dbReference>
<evidence type="ECO:0000256" key="4">
    <source>
        <dbReference type="ARBA" id="ARBA00022525"/>
    </source>
</evidence>
<dbReference type="GO" id="GO:0005615">
    <property type="term" value="C:extracellular space"/>
    <property type="evidence" value="ECO:0007669"/>
    <property type="project" value="TreeGrafter"/>
</dbReference>
<keyword evidence="5" id="KW-0732">Signal</keyword>
<dbReference type="GO" id="GO:0030514">
    <property type="term" value="P:negative regulation of BMP signaling pathway"/>
    <property type="evidence" value="ECO:0007669"/>
    <property type="project" value="InterPro"/>
</dbReference>
<dbReference type="Pfam" id="PF05806">
    <property type="entry name" value="Noggin"/>
    <property type="match status" value="1"/>
</dbReference>
<dbReference type="GO" id="GO:0045596">
    <property type="term" value="P:negative regulation of cell differentiation"/>
    <property type="evidence" value="ECO:0007669"/>
    <property type="project" value="InterPro"/>
</dbReference>
<dbReference type="AlphaFoldDB" id="A0A2H8U089"/>
<organism evidence="8">
    <name type="scientific">Melanaphis sacchari</name>
    <dbReference type="NCBI Taxonomy" id="742174"/>
    <lineage>
        <taxon>Eukaryota</taxon>
        <taxon>Metazoa</taxon>
        <taxon>Ecdysozoa</taxon>
        <taxon>Arthropoda</taxon>
        <taxon>Hexapoda</taxon>
        <taxon>Insecta</taxon>
        <taxon>Pterygota</taxon>
        <taxon>Neoptera</taxon>
        <taxon>Paraneoptera</taxon>
        <taxon>Hemiptera</taxon>
        <taxon>Sternorrhyncha</taxon>
        <taxon>Aphidomorpha</taxon>
        <taxon>Aphidoidea</taxon>
        <taxon>Aphididae</taxon>
        <taxon>Aphidini</taxon>
        <taxon>Melanaphis</taxon>
    </lineage>
</organism>
<sequence length="268" mass="30020">MRRALTSSIKPTMAVKWWPVLVALACCSICRTVICTAVRLDLRPVPSNDPGVVDLIEMPNPALDPRPSDLNVTALLAKLAAKFDPNYMSVTAPEHLVPVADIPFRRNRRGRLVPTGKMPTEIRDLDTKYFSLSDGRRLRTRISGQLRRKIQQYLWGRTACPMHRQWKDLGQRFWPRWLLEGHCPKGETSCSVPAGMYCRATGNQYKTLLRWHCRGPSGPSAVLQQYNSLPGGKATGSMVNPIKVCQWIKVEYPVVTECGCGCATDVSE</sequence>
<feature type="disulfide bond" evidence="6">
    <location>
        <begin position="183"/>
        <end position="258"/>
    </location>
</feature>
<evidence type="ECO:0000256" key="5">
    <source>
        <dbReference type="ARBA" id="ARBA00022729"/>
    </source>
</evidence>
<feature type="disulfide bond" evidence="6">
    <location>
        <begin position="160"/>
        <end position="198"/>
    </location>
</feature>
<dbReference type="PANTHER" id="PTHR10494">
    <property type="entry name" value="BONE MORPHOGENETIC PROTEIN INHIBITOR, NOGGIN"/>
    <property type="match status" value="1"/>
</dbReference>
<dbReference type="PIRSF" id="PIRSF008129">
    <property type="entry name" value="Noggin"/>
    <property type="match status" value="1"/>
</dbReference>
<name>A0A2H8U089_9HEMI</name>
<evidence type="ECO:0000256" key="2">
    <source>
        <dbReference type="ARBA" id="ARBA00007480"/>
    </source>
</evidence>
<dbReference type="GO" id="GO:0009953">
    <property type="term" value="P:dorsal/ventral pattern formation"/>
    <property type="evidence" value="ECO:0007669"/>
    <property type="project" value="TreeGrafter"/>
</dbReference>
<comment type="subcellular location">
    <subcellularLocation>
        <location evidence="1">Secreted</location>
    </subcellularLocation>
</comment>
<keyword evidence="6" id="KW-1015">Disulfide bond</keyword>
<comment type="similarity">
    <text evidence="2">Belongs to the noggin family.</text>
</comment>
<feature type="disulfide bond" evidence="6">
    <location>
        <begin position="190"/>
        <end position="260"/>
    </location>
</feature>
<reference evidence="8" key="1">
    <citation type="submission" date="2017-10" db="EMBL/GenBank/DDBJ databases">
        <title>Transcriptome Assembly of Sugarcane Aphid Adults.</title>
        <authorList>
            <person name="Scully E.D."/>
            <person name="Palmer N.A."/>
            <person name="Geib S.M."/>
            <person name="Sarath G."/>
            <person name="Sattler S.E."/>
        </authorList>
    </citation>
    <scope>NUCLEOTIDE SEQUENCE</scope>
    <source>
        <tissue evidence="8">Whole body</tissue>
    </source>
</reference>
<dbReference type="PANTHER" id="PTHR10494:SF6">
    <property type="entry name" value="NOGGIN"/>
    <property type="match status" value="1"/>
</dbReference>
<keyword evidence="3" id="KW-0217">Developmental protein</keyword>
<dbReference type="Gene3D" id="1.10.287.520">
    <property type="entry name" value="Helix hairpin bin"/>
    <property type="match status" value="1"/>
</dbReference>
<feature type="disulfide bond" evidence="6">
    <location>
        <begin position="213"/>
        <end position="245"/>
    </location>
</feature>
<evidence type="ECO:0000256" key="1">
    <source>
        <dbReference type="ARBA" id="ARBA00004613"/>
    </source>
</evidence>
<evidence type="ECO:0000256" key="3">
    <source>
        <dbReference type="ARBA" id="ARBA00022473"/>
    </source>
</evidence>
<dbReference type="SUPFAM" id="SSF57501">
    <property type="entry name" value="Cystine-knot cytokines"/>
    <property type="match status" value="1"/>
</dbReference>
<feature type="glycosylation site" description="N-linked (GlcNAc...) asparagine" evidence="7">
    <location>
        <position position="71"/>
    </location>
</feature>
<proteinExistence type="inferred from homology"/>
<keyword evidence="4" id="KW-0964">Secreted</keyword>
<dbReference type="OrthoDB" id="5950649at2759"/>
<dbReference type="EMBL" id="GFXV01007003">
    <property type="protein sequence ID" value="MBW18808.1"/>
    <property type="molecule type" value="Transcribed_RNA"/>
</dbReference>